<evidence type="ECO:0000313" key="3">
    <source>
        <dbReference type="Proteomes" id="UP001596250"/>
    </source>
</evidence>
<gene>
    <name evidence="2" type="ORF">ACFPXP_21120</name>
</gene>
<dbReference type="EMBL" id="JBHSQV010000185">
    <property type="protein sequence ID" value="MFC5988913.1"/>
    <property type="molecule type" value="Genomic_DNA"/>
</dbReference>
<sequence>MRYIQSALLLSIMMIMTACSGGNASSKVSDLNHPPTHMSDTELLEQNSTDREKSQKQLPQSVTLDYTAAKEAEVHVKQIKTDPSAEKLRLHENIIVYARESEGTALFLGQLQEDTIHELGEIGEEHYLPEISAAKDQVFGEEMNIVSGLCGANCMVNYIFSNTDDHMKMPIVVYGGLFITDLGEDGNHEVVTSSGTIAEKVIYKMVDGQIMSVQVNKALGITDSVGFDPETGTFEVYIENEKVQYQYIGEDQLVQVE</sequence>
<comment type="caution">
    <text evidence="2">The sequence shown here is derived from an EMBL/GenBank/DDBJ whole genome shotgun (WGS) entry which is preliminary data.</text>
</comment>
<feature type="chain" id="PRO_5046085952" evidence="1">
    <location>
        <begin position="21"/>
        <end position="257"/>
    </location>
</feature>
<dbReference type="PROSITE" id="PS51257">
    <property type="entry name" value="PROKAR_LIPOPROTEIN"/>
    <property type="match status" value="1"/>
</dbReference>
<evidence type="ECO:0000256" key="1">
    <source>
        <dbReference type="SAM" id="SignalP"/>
    </source>
</evidence>
<feature type="signal peptide" evidence="1">
    <location>
        <begin position="1"/>
        <end position="20"/>
    </location>
</feature>
<keyword evidence="1" id="KW-0732">Signal</keyword>
<reference evidence="3" key="1">
    <citation type="journal article" date="2019" name="Int. J. Syst. Evol. Microbiol.">
        <title>The Global Catalogue of Microorganisms (GCM) 10K type strain sequencing project: providing services to taxonomists for standard genome sequencing and annotation.</title>
        <authorList>
            <consortium name="The Broad Institute Genomics Platform"/>
            <consortium name="The Broad Institute Genome Sequencing Center for Infectious Disease"/>
            <person name="Wu L."/>
            <person name="Ma J."/>
        </authorList>
    </citation>
    <scope>NUCLEOTIDE SEQUENCE [LARGE SCALE GENOMIC DNA]</scope>
    <source>
        <strain evidence="3">CCM 8749</strain>
    </source>
</reference>
<name>A0ABW1IV32_9BACL</name>
<evidence type="ECO:0000313" key="2">
    <source>
        <dbReference type="EMBL" id="MFC5988913.1"/>
    </source>
</evidence>
<dbReference type="Proteomes" id="UP001596250">
    <property type="component" value="Unassembled WGS sequence"/>
</dbReference>
<protein>
    <submittedName>
        <fullName evidence="2">Uncharacterized protein</fullName>
    </submittedName>
</protein>
<proteinExistence type="predicted"/>
<dbReference type="RefSeq" id="WP_379896436.1">
    <property type="nucleotide sequence ID" value="NZ_CBCSCT010000007.1"/>
</dbReference>
<accession>A0ABW1IV32</accession>
<keyword evidence="3" id="KW-1185">Reference proteome</keyword>
<organism evidence="2 3">
    <name type="scientific">Marinicrinis lubricantis</name>
    <dbReference type="NCBI Taxonomy" id="2086470"/>
    <lineage>
        <taxon>Bacteria</taxon>
        <taxon>Bacillati</taxon>
        <taxon>Bacillota</taxon>
        <taxon>Bacilli</taxon>
        <taxon>Bacillales</taxon>
        <taxon>Paenibacillaceae</taxon>
    </lineage>
</organism>